<dbReference type="InterPro" id="IPR002060">
    <property type="entry name" value="Squ/phyt_synthse"/>
</dbReference>
<evidence type="ECO:0000313" key="15">
    <source>
        <dbReference type="Proteomes" id="UP001177003"/>
    </source>
</evidence>
<evidence type="ECO:0000256" key="2">
    <source>
        <dbReference type="ARBA" id="ARBA00001946"/>
    </source>
</evidence>
<evidence type="ECO:0000256" key="3">
    <source>
        <dbReference type="ARBA" id="ARBA00004240"/>
    </source>
</evidence>
<comment type="catalytic activity">
    <reaction evidence="12">
        <text>2 (2E,6E)-farnesyl diphosphate + NADPH + H(+) = squalene + 2 diphosphate + NADP(+)</text>
        <dbReference type="Rhea" id="RHEA:32295"/>
        <dbReference type="ChEBI" id="CHEBI:15378"/>
        <dbReference type="ChEBI" id="CHEBI:15440"/>
        <dbReference type="ChEBI" id="CHEBI:33019"/>
        <dbReference type="ChEBI" id="CHEBI:57783"/>
        <dbReference type="ChEBI" id="CHEBI:58349"/>
        <dbReference type="ChEBI" id="CHEBI:175763"/>
        <dbReference type="EC" id="2.5.1.21"/>
    </reaction>
    <physiologicalReaction direction="left-to-right" evidence="12">
        <dbReference type="Rhea" id="RHEA:32296"/>
    </physiologicalReaction>
</comment>
<accession>A0AA35ZWD2</accession>
<dbReference type="GO" id="GO:0008299">
    <property type="term" value="P:isoprenoid biosynthetic process"/>
    <property type="evidence" value="ECO:0007669"/>
    <property type="project" value="UniProtKB-KW"/>
</dbReference>
<gene>
    <name evidence="14" type="ORF">LSALG_LOCUS38143</name>
</gene>
<evidence type="ECO:0000256" key="5">
    <source>
        <dbReference type="ARBA" id="ARBA00006251"/>
    </source>
</evidence>
<evidence type="ECO:0000313" key="14">
    <source>
        <dbReference type="EMBL" id="CAI9299431.1"/>
    </source>
</evidence>
<keyword evidence="9" id="KW-0414">Isoprene biosynthesis</keyword>
<evidence type="ECO:0000256" key="9">
    <source>
        <dbReference type="ARBA" id="ARBA00023229"/>
    </source>
</evidence>
<dbReference type="EC" id="2.5.1.21" evidence="6"/>
<evidence type="ECO:0000256" key="6">
    <source>
        <dbReference type="ARBA" id="ARBA00012373"/>
    </source>
</evidence>
<keyword evidence="7" id="KW-0808">Transferase</keyword>
<evidence type="ECO:0000256" key="4">
    <source>
        <dbReference type="ARBA" id="ARBA00005057"/>
    </source>
</evidence>
<keyword evidence="15" id="KW-1185">Reference proteome</keyword>
<dbReference type="GO" id="GO:0045338">
    <property type="term" value="P:farnesyl diphosphate metabolic process"/>
    <property type="evidence" value="ECO:0007669"/>
    <property type="project" value="InterPro"/>
</dbReference>
<dbReference type="GO" id="GO:0051996">
    <property type="term" value="F:squalene synthase [NAD(P)H] activity"/>
    <property type="evidence" value="ECO:0007669"/>
    <property type="project" value="UniProtKB-EC"/>
</dbReference>
<comment type="subcellular location">
    <subcellularLocation>
        <location evidence="3">Endoplasmic reticulum</location>
    </subcellularLocation>
</comment>
<dbReference type="InterPro" id="IPR008949">
    <property type="entry name" value="Isoprenoid_synthase_dom_sf"/>
</dbReference>
<dbReference type="SFLD" id="SFLDS00005">
    <property type="entry name" value="Isoprenoid_Synthase_Type_I"/>
    <property type="match status" value="1"/>
</dbReference>
<comment type="cofactor">
    <cofactor evidence="1">
        <name>Mn(2+)</name>
        <dbReference type="ChEBI" id="CHEBI:29035"/>
    </cofactor>
</comment>
<dbReference type="CDD" id="cd00683">
    <property type="entry name" value="Trans_IPPS_HH"/>
    <property type="match status" value="1"/>
</dbReference>
<evidence type="ECO:0000256" key="8">
    <source>
        <dbReference type="ARBA" id="ARBA00022824"/>
    </source>
</evidence>
<dbReference type="NCBIfam" id="TIGR01559">
    <property type="entry name" value="squal_synth"/>
    <property type="match status" value="1"/>
</dbReference>
<dbReference type="FunFam" id="1.10.600.10:FF:000012">
    <property type="entry name" value="Squalene synthase 1"/>
    <property type="match status" value="1"/>
</dbReference>
<comment type="similarity">
    <text evidence="5">Belongs to the phytoene/squalene synthase family.</text>
</comment>
<comment type="cofactor">
    <cofactor evidence="2">
        <name>Mg(2+)</name>
        <dbReference type="ChEBI" id="CHEBI:18420"/>
    </cofactor>
</comment>
<dbReference type="InterPro" id="IPR019845">
    <property type="entry name" value="Squalene/phytoene_synthase_CS"/>
</dbReference>
<evidence type="ECO:0000256" key="7">
    <source>
        <dbReference type="ARBA" id="ARBA00022679"/>
    </source>
</evidence>
<comment type="function">
    <text evidence="10">Component of the triterpene saponins (e.g. ginsenosides or panaxosides) and phytosterols biosynthetic pathways. Catalyzes the biosynthesis of squalene.</text>
</comment>
<evidence type="ECO:0000256" key="13">
    <source>
        <dbReference type="SAM" id="Phobius"/>
    </source>
</evidence>
<dbReference type="GO" id="GO:0005789">
    <property type="term" value="C:endoplasmic reticulum membrane"/>
    <property type="evidence" value="ECO:0007669"/>
    <property type="project" value="TreeGrafter"/>
</dbReference>
<name>A0AA35ZWD2_LACSI</name>
<organism evidence="14 15">
    <name type="scientific">Lactuca saligna</name>
    <name type="common">Willowleaf lettuce</name>
    <dbReference type="NCBI Taxonomy" id="75948"/>
    <lineage>
        <taxon>Eukaryota</taxon>
        <taxon>Viridiplantae</taxon>
        <taxon>Streptophyta</taxon>
        <taxon>Embryophyta</taxon>
        <taxon>Tracheophyta</taxon>
        <taxon>Spermatophyta</taxon>
        <taxon>Magnoliopsida</taxon>
        <taxon>eudicotyledons</taxon>
        <taxon>Gunneridae</taxon>
        <taxon>Pentapetalae</taxon>
        <taxon>asterids</taxon>
        <taxon>campanulids</taxon>
        <taxon>Asterales</taxon>
        <taxon>Asteraceae</taxon>
        <taxon>Cichorioideae</taxon>
        <taxon>Cichorieae</taxon>
        <taxon>Lactucinae</taxon>
        <taxon>Lactuca</taxon>
    </lineage>
</organism>
<dbReference type="Pfam" id="PF00494">
    <property type="entry name" value="SQS_PSY"/>
    <property type="match status" value="1"/>
</dbReference>
<comment type="pathway">
    <text evidence="4">Terpene metabolism; lanosterol biosynthesis; lanosterol from farnesyl diphosphate: step 1/3.</text>
</comment>
<evidence type="ECO:0000256" key="11">
    <source>
        <dbReference type="ARBA" id="ARBA00048854"/>
    </source>
</evidence>
<keyword evidence="13" id="KW-1133">Transmembrane helix</keyword>
<evidence type="ECO:0000256" key="10">
    <source>
        <dbReference type="ARBA" id="ARBA00046165"/>
    </source>
</evidence>
<comment type="catalytic activity">
    <reaction evidence="11">
        <text>2 (2E,6E)-farnesyl diphosphate + NADH + H(+) = squalene + 2 diphosphate + NAD(+)</text>
        <dbReference type="Rhea" id="RHEA:32299"/>
        <dbReference type="ChEBI" id="CHEBI:15378"/>
        <dbReference type="ChEBI" id="CHEBI:15440"/>
        <dbReference type="ChEBI" id="CHEBI:33019"/>
        <dbReference type="ChEBI" id="CHEBI:57540"/>
        <dbReference type="ChEBI" id="CHEBI:57945"/>
        <dbReference type="ChEBI" id="CHEBI:175763"/>
        <dbReference type="EC" id="2.5.1.21"/>
    </reaction>
    <physiologicalReaction direction="left-to-right" evidence="11">
        <dbReference type="Rhea" id="RHEA:32300"/>
    </physiologicalReaction>
</comment>
<proteinExistence type="inferred from homology"/>
<dbReference type="PANTHER" id="PTHR11626">
    <property type="entry name" value="FARNESYL-DIPHOSPHATE FARNESYLTRANSFERASE"/>
    <property type="match status" value="1"/>
</dbReference>
<evidence type="ECO:0000256" key="1">
    <source>
        <dbReference type="ARBA" id="ARBA00001936"/>
    </source>
</evidence>
<dbReference type="InterPro" id="IPR033904">
    <property type="entry name" value="Trans_IPPS_HH"/>
</dbReference>
<dbReference type="EMBL" id="OX465084">
    <property type="protein sequence ID" value="CAI9299431.1"/>
    <property type="molecule type" value="Genomic_DNA"/>
</dbReference>
<dbReference type="SFLD" id="SFLDG01018">
    <property type="entry name" value="Squalene/Phytoene_Synthase_Lik"/>
    <property type="match status" value="1"/>
</dbReference>
<dbReference type="Gene3D" id="1.10.600.10">
    <property type="entry name" value="Farnesyl Diphosphate Synthase"/>
    <property type="match status" value="1"/>
</dbReference>
<dbReference type="GO" id="GO:0009753">
    <property type="term" value="P:response to jasmonic acid"/>
    <property type="evidence" value="ECO:0007669"/>
    <property type="project" value="UniProtKB-ARBA"/>
</dbReference>
<sequence length="421" mass="47987">MSHDTMGTLKAVLQHPDDFYPLMKLMMATKQAEKQIPTEPHWGFCYSMLHKVSRSFGLVIQQLGSELRDAVCVFYLLLRALDTVEDDTKIDTMVKIPILMEFHRHIYDPDWNFSCGTKEYRILMDQFHHVSTAFLELNGSYQEAIEDITMKMGAGMAKFICKEEVVSMADYDEYCHYVAGHVGLGLSKLFYASGKEAMFPESTSNSMGLFLQKTNIVRDFLEDINEQPKSRVYWPRQVWSKYASKPEDLKHKENSVKAIQCLNDMITNALIHIEDCLKYLSGIRDPAIFKFCAIPQIMAIGTLTLCYNNIGVFRGVVKLRRGLTAKIIDQTKTMADVYGAFYDFSSSLRSKVNLKDPNAHTTVTRIEIVLKICRDSGTLHKRKSYIADNDSSYGPPLIAFLIVIMAILYAYSQLNKTKVTS</sequence>
<keyword evidence="13" id="KW-0812">Transmembrane</keyword>
<evidence type="ECO:0000256" key="12">
    <source>
        <dbReference type="ARBA" id="ARBA00049223"/>
    </source>
</evidence>
<dbReference type="Proteomes" id="UP001177003">
    <property type="component" value="Chromosome 8"/>
</dbReference>
<protein>
    <recommendedName>
        <fullName evidence="6">squalene synthase</fullName>
        <ecNumber evidence="6">2.5.1.21</ecNumber>
    </recommendedName>
</protein>
<feature type="transmembrane region" description="Helical" evidence="13">
    <location>
        <begin position="393"/>
        <end position="411"/>
    </location>
</feature>
<dbReference type="InterPro" id="IPR044844">
    <property type="entry name" value="Trans_IPPS_euk-type"/>
</dbReference>
<dbReference type="PROSITE" id="PS01045">
    <property type="entry name" value="SQUALEN_PHYTOEN_SYN_2"/>
    <property type="match status" value="1"/>
</dbReference>
<dbReference type="PANTHER" id="PTHR11626:SF7">
    <property type="entry name" value="SQUALENE SYNTHASE"/>
    <property type="match status" value="1"/>
</dbReference>
<dbReference type="SUPFAM" id="SSF48576">
    <property type="entry name" value="Terpenoid synthases"/>
    <property type="match status" value="1"/>
</dbReference>
<dbReference type="AlphaFoldDB" id="A0AA35ZWD2"/>
<reference evidence="14" key="1">
    <citation type="submission" date="2023-04" db="EMBL/GenBank/DDBJ databases">
        <authorList>
            <person name="Vijverberg K."/>
            <person name="Xiong W."/>
            <person name="Schranz E."/>
        </authorList>
    </citation>
    <scope>NUCLEOTIDE SEQUENCE</scope>
</reference>
<keyword evidence="8" id="KW-0256">Endoplasmic reticulum</keyword>
<dbReference type="InterPro" id="IPR006449">
    <property type="entry name" value="Squal_synth-like"/>
</dbReference>
<keyword evidence="13" id="KW-0472">Membrane</keyword>